<protein>
    <submittedName>
        <fullName evidence="2">Protease I</fullName>
        <ecNumber evidence="2">3.5.1.124</ecNumber>
    </submittedName>
</protein>
<evidence type="ECO:0000313" key="2">
    <source>
        <dbReference type="EMBL" id="VVM04886.1"/>
    </source>
</evidence>
<reference evidence="2" key="1">
    <citation type="submission" date="2019-09" db="EMBL/GenBank/DDBJ databases">
        <authorList>
            <person name="Cremers G."/>
        </authorList>
    </citation>
    <scope>NUCLEOTIDE SEQUENCE [LARGE SCALE GENOMIC DNA]</scope>
    <source>
        <strain evidence="2">3B</strain>
    </source>
</reference>
<dbReference type="InterPro" id="IPR029062">
    <property type="entry name" value="Class_I_gatase-like"/>
</dbReference>
<dbReference type="Gene3D" id="3.40.50.880">
    <property type="match status" value="1"/>
</dbReference>
<dbReference type="EMBL" id="CABFUZ020000053">
    <property type="protein sequence ID" value="VVM04886.1"/>
    <property type="molecule type" value="Genomic_DNA"/>
</dbReference>
<dbReference type="AlphaFoldDB" id="A0A5E6M6A4"/>
<evidence type="ECO:0000313" key="3">
    <source>
        <dbReference type="Proteomes" id="UP000381693"/>
    </source>
</evidence>
<evidence type="ECO:0000259" key="1">
    <source>
        <dbReference type="Pfam" id="PF01965"/>
    </source>
</evidence>
<gene>
    <name evidence="2" type="primary">pfpI</name>
    <name evidence="2" type="ORF">MAMC_00262</name>
</gene>
<dbReference type="InterPro" id="IPR052158">
    <property type="entry name" value="INH-QAR"/>
</dbReference>
<dbReference type="GO" id="GO:0006508">
    <property type="term" value="P:proteolysis"/>
    <property type="evidence" value="ECO:0007669"/>
    <property type="project" value="UniProtKB-KW"/>
</dbReference>
<dbReference type="Pfam" id="PF01965">
    <property type="entry name" value="DJ-1_PfpI"/>
    <property type="match status" value="1"/>
</dbReference>
<dbReference type="EC" id="3.5.1.124" evidence="2"/>
<dbReference type="Proteomes" id="UP000381693">
    <property type="component" value="Unassembled WGS sequence"/>
</dbReference>
<dbReference type="GO" id="GO:0006355">
    <property type="term" value="P:regulation of DNA-templated transcription"/>
    <property type="evidence" value="ECO:0007669"/>
    <property type="project" value="TreeGrafter"/>
</dbReference>
<feature type="domain" description="DJ-1/PfpI" evidence="1">
    <location>
        <begin position="9"/>
        <end position="139"/>
    </location>
</feature>
<dbReference type="SUPFAM" id="SSF52317">
    <property type="entry name" value="Class I glutamine amidotransferase-like"/>
    <property type="match status" value="1"/>
</dbReference>
<keyword evidence="3" id="KW-1185">Reference proteome</keyword>
<proteinExistence type="predicted"/>
<keyword evidence="2" id="KW-0645">Protease</keyword>
<comment type="caution">
    <text evidence="2">The sequence shown here is derived from an EMBL/GenBank/DDBJ whole genome shotgun (WGS) entry which is preliminary data.</text>
</comment>
<dbReference type="InterPro" id="IPR002818">
    <property type="entry name" value="DJ-1/PfpI"/>
</dbReference>
<keyword evidence="2" id="KW-0378">Hydrolase</keyword>
<dbReference type="GO" id="GO:0036524">
    <property type="term" value="F:protein deglycase activity"/>
    <property type="evidence" value="ECO:0007669"/>
    <property type="project" value="UniProtKB-EC"/>
</dbReference>
<name>A0A5E6M6A4_9BACT</name>
<sequence length="139" mass="14727">MEPPSPITVAIPLLHGVIPVSIVGPAHLLERIGATEESPCLECAEASFRVRLLSLDGRPVELGSVRIQPDGALSEMPAPDLLYVAGPGGDFEEVLRRNGPYLDWIRQGYARGATVATSCTGAIFLAEAGLLDGRRATTH</sequence>
<accession>A0A5E6M6A4</accession>
<dbReference type="PANTHER" id="PTHR43130">
    <property type="entry name" value="ARAC-FAMILY TRANSCRIPTIONAL REGULATOR"/>
    <property type="match status" value="1"/>
</dbReference>
<dbReference type="GO" id="GO:0008233">
    <property type="term" value="F:peptidase activity"/>
    <property type="evidence" value="ECO:0007669"/>
    <property type="project" value="UniProtKB-KW"/>
</dbReference>
<organism evidence="2 3">
    <name type="scientific">Methylacidimicrobium cyclopophantes</name>
    <dbReference type="NCBI Taxonomy" id="1041766"/>
    <lineage>
        <taxon>Bacteria</taxon>
        <taxon>Pseudomonadati</taxon>
        <taxon>Verrucomicrobiota</taxon>
        <taxon>Methylacidimicrobium</taxon>
    </lineage>
</organism>
<dbReference type="OrthoDB" id="6382410at2"/>
<dbReference type="RefSeq" id="WP_142524392.1">
    <property type="nucleotide sequence ID" value="NZ_CABFUZ020000053.1"/>
</dbReference>
<dbReference type="PANTHER" id="PTHR43130:SF3">
    <property type="entry name" value="HTH-TYPE TRANSCRIPTIONAL REGULATOR RV1931C"/>
    <property type="match status" value="1"/>
</dbReference>